<sequence>MSFLEKLPALRFLYLEENSYKGTEMLCTTQGFPQLEILKLESLGVEEWKIEEGAMPSLKILHLENLQELKMVPEGIKFVTALQEKKVINMTEAFTRKIQVINGVEGADFAKVQHIPFQSLHLCSNRLGRVRDHKKQRLIKKAASMFTKVPNLHEIGTPIKSIQAKIVSVCANMQSLGIKLDAEGEGSKFTSEMQTRLRRSYPHDQEDDVIAWR</sequence>
<name>A0A6A6L7U1_HEVBR</name>
<reference evidence="2 3" key="1">
    <citation type="journal article" date="2020" name="Mol. Plant">
        <title>The Chromosome-Based Rubber Tree Genome Provides New Insights into Spurge Genome Evolution and Rubber Biosynthesis.</title>
        <authorList>
            <person name="Liu J."/>
            <person name="Shi C."/>
            <person name="Shi C.C."/>
            <person name="Li W."/>
            <person name="Zhang Q.J."/>
            <person name="Zhang Y."/>
            <person name="Li K."/>
            <person name="Lu H.F."/>
            <person name="Shi C."/>
            <person name="Zhu S.T."/>
            <person name="Xiao Z.Y."/>
            <person name="Nan H."/>
            <person name="Yue Y."/>
            <person name="Zhu X.G."/>
            <person name="Wu Y."/>
            <person name="Hong X.N."/>
            <person name="Fan G.Y."/>
            <person name="Tong Y."/>
            <person name="Zhang D."/>
            <person name="Mao C.L."/>
            <person name="Liu Y.L."/>
            <person name="Hao S.J."/>
            <person name="Liu W.Q."/>
            <person name="Lv M.Q."/>
            <person name="Zhang H.B."/>
            <person name="Liu Y."/>
            <person name="Hu-Tang G.R."/>
            <person name="Wang J.P."/>
            <person name="Wang J.H."/>
            <person name="Sun Y.H."/>
            <person name="Ni S.B."/>
            <person name="Chen W.B."/>
            <person name="Zhang X.C."/>
            <person name="Jiao Y.N."/>
            <person name="Eichler E.E."/>
            <person name="Li G.H."/>
            <person name="Liu X."/>
            <person name="Gao L.Z."/>
        </authorList>
    </citation>
    <scope>NUCLEOTIDE SEQUENCE [LARGE SCALE GENOMIC DNA]</scope>
    <source>
        <strain evidence="3">cv. GT1</strain>
        <tissue evidence="2">Leaf</tissue>
    </source>
</reference>
<dbReference type="InterPro" id="IPR032675">
    <property type="entry name" value="LRR_dom_sf"/>
</dbReference>
<gene>
    <name evidence="2" type="ORF">GH714_036310</name>
</gene>
<dbReference type="Gene3D" id="3.80.10.10">
    <property type="entry name" value="Ribonuclease Inhibitor"/>
    <property type="match status" value="1"/>
</dbReference>
<evidence type="ECO:0000313" key="3">
    <source>
        <dbReference type="Proteomes" id="UP000467840"/>
    </source>
</evidence>
<evidence type="ECO:0000256" key="1">
    <source>
        <dbReference type="SAM" id="MobiDB-lite"/>
    </source>
</evidence>
<dbReference type="AlphaFoldDB" id="A0A6A6L7U1"/>
<dbReference type="PANTHER" id="PTHR15140:SF37">
    <property type="entry name" value="UBIQUITIN-LIKE DOMAIN-CONTAINING PROTEIN"/>
    <property type="match status" value="1"/>
</dbReference>
<dbReference type="SUPFAM" id="SSF52058">
    <property type="entry name" value="L domain-like"/>
    <property type="match status" value="1"/>
</dbReference>
<evidence type="ECO:0000313" key="2">
    <source>
        <dbReference type="EMBL" id="KAF2296136.1"/>
    </source>
</evidence>
<proteinExistence type="predicted"/>
<dbReference type="Proteomes" id="UP000467840">
    <property type="component" value="Chromosome 7"/>
</dbReference>
<organism evidence="2 3">
    <name type="scientific">Hevea brasiliensis</name>
    <name type="common">Para rubber tree</name>
    <name type="synonym">Siphonia brasiliensis</name>
    <dbReference type="NCBI Taxonomy" id="3981"/>
    <lineage>
        <taxon>Eukaryota</taxon>
        <taxon>Viridiplantae</taxon>
        <taxon>Streptophyta</taxon>
        <taxon>Embryophyta</taxon>
        <taxon>Tracheophyta</taxon>
        <taxon>Spermatophyta</taxon>
        <taxon>Magnoliopsida</taxon>
        <taxon>eudicotyledons</taxon>
        <taxon>Gunneridae</taxon>
        <taxon>Pentapetalae</taxon>
        <taxon>rosids</taxon>
        <taxon>fabids</taxon>
        <taxon>Malpighiales</taxon>
        <taxon>Euphorbiaceae</taxon>
        <taxon>Crotonoideae</taxon>
        <taxon>Micrandreae</taxon>
        <taxon>Hevea</taxon>
    </lineage>
</organism>
<feature type="region of interest" description="Disordered" evidence="1">
    <location>
        <begin position="191"/>
        <end position="213"/>
    </location>
</feature>
<protein>
    <submittedName>
        <fullName evidence="2">Uncharacterized protein</fullName>
    </submittedName>
</protein>
<dbReference type="PANTHER" id="PTHR15140">
    <property type="entry name" value="TUBULIN-SPECIFIC CHAPERONE E"/>
    <property type="match status" value="1"/>
</dbReference>
<dbReference type="EMBL" id="JAAGAX010000013">
    <property type="protein sequence ID" value="KAF2296136.1"/>
    <property type="molecule type" value="Genomic_DNA"/>
</dbReference>
<comment type="caution">
    <text evidence="2">The sequence shown here is derived from an EMBL/GenBank/DDBJ whole genome shotgun (WGS) entry which is preliminary data.</text>
</comment>
<accession>A0A6A6L7U1</accession>
<keyword evidence="3" id="KW-1185">Reference proteome</keyword>